<evidence type="ECO:0000256" key="7">
    <source>
        <dbReference type="PROSITE-ProRule" id="PRU00207"/>
    </source>
</evidence>
<dbReference type="PROSITE" id="PS50145">
    <property type="entry name" value="ZF_TRAF"/>
    <property type="match status" value="1"/>
</dbReference>
<keyword evidence="5 7" id="KW-0863">Zinc-finger</keyword>
<dbReference type="eggNOG" id="KOG0297">
    <property type="taxonomic scope" value="Eukaryota"/>
</dbReference>
<dbReference type="PROSITE" id="PS50144">
    <property type="entry name" value="MATH"/>
    <property type="match status" value="1"/>
</dbReference>
<evidence type="ECO:0000256" key="3">
    <source>
        <dbReference type="ARBA" id="ARBA00022723"/>
    </source>
</evidence>
<feature type="domain" description="MATH" evidence="9">
    <location>
        <begin position="369"/>
        <end position="504"/>
    </location>
</feature>
<dbReference type="PANTHER" id="PTHR10131">
    <property type="entry name" value="TNF RECEPTOR ASSOCIATED FACTOR"/>
    <property type="match status" value="1"/>
</dbReference>
<keyword evidence="2" id="KW-0963">Cytoplasm</keyword>
<name>T1IQ29_STRMM</name>
<dbReference type="GO" id="GO:0043122">
    <property type="term" value="P:regulation of canonical NF-kappaB signal transduction"/>
    <property type="evidence" value="ECO:0007669"/>
    <property type="project" value="TreeGrafter"/>
</dbReference>
<keyword evidence="6 7" id="KW-0862">Zinc</keyword>
<keyword evidence="3 7" id="KW-0479">Metal-binding</keyword>
<dbReference type="AlphaFoldDB" id="T1IQ29"/>
<evidence type="ECO:0008006" key="13">
    <source>
        <dbReference type="Google" id="ProtNLM"/>
    </source>
</evidence>
<evidence type="ECO:0000313" key="11">
    <source>
        <dbReference type="EnsemblMetazoa" id="SMAR003136-PA"/>
    </source>
</evidence>
<dbReference type="EMBL" id="JH431279">
    <property type="status" value="NOT_ANNOTATED_CDS"/>
    <property type="molecule type" value="Genomic_DNA"/>
</dbReference>
<reference evidence="12" key="1">
    <citation type="submission" date="2011-05" db="EMBL/GenBank/DDBJ databases">
        <authorList>
            <person name="Richards S.R."/>
            <person name="Qu J."/>
            <person name="Jiang H."/>
            <person name="Jhangiani S.N."/>
            <person name="Agravi P."/>
            <person name="Goodspeed R."/>
            <person name="Gross S."/>
            <person name="Mandapat C."/>
            <person name="Jackson L."/>
            <person name="Mathew T."/>
            <person name="Pu L."/>
            <person name="Thornton R."/>
            <person name="Saada N."/>
            <person name="Wilczek-Boney K.B."/>
            <person name="Lee S."/>
            <person name="Kovar C."/>
            <person name="Wu Y."/>
            <person name="Scherer S.E."/>
            <person name="Worley K.C."/>
            <person name="Muzny D.M."/>
            <person name="Gibbs R."/>
        </authorList>
    </citation>
    <scope>NUCLEOTIDE SEQUENCE</scope>
    <source>
        <strain evidence="12">Brora</strain>
    </source>
</reference>
<dbReference type="InterPro" id="IPR001293">
    <property type="entry name" value="Znf_TRAF"/>
</dbReference>
<dbReference type="HOGENOM" id="CLU_037167_1_1_1"/>
<dbReference type="PANTHER" id="PTHR10131:SF94">
    <property type="entry name" value="TNF RECEPTOR-ASSOCIATED FACTOR 4"/>
    <property type="match status" value="1"/>
</dbReference>
<dbReference type="EnsemblMetazoa" id="SMAR003136-RA">
    <property type="protein sequence ID" value="SMAR003136-PA"/>
    <property type="gene ID" value="SMAR003136"/>
</dbReference>
<protein>
    <recommendedName>
        <fullName evidence="13">TRAF-type domain-containing protein</fullName>
    </recommendedName>
</protein>
<evidence type="ECO:0000259" key="10">
    <source>
        <dbReference type="PROSITE" id="PS50145"/>
    </source>
</evidence>
<dbReference type="PhylomeDB" id="T1IQ29"/>
<dbReference type="GO" id="GO:0005737">
    <property type="term" value="C:cytoplasm"/>
    <property type="evidence" value="ECO:0007669"/>
    <property type="project" value="UniProtKB-SubCell"/>
</dbReference>
<keyword evidence="8" id="KW-0175">Coiled coil</keyword>
<dbReference type="Gene3D" id="3.30.40.10">
    <property type="entry name" value="Zinc/RING finger domain, C3HC4 (zinc finger)"/>
    <property type="match status" value="1"/>
</dbReference>
<dbReference type="Proteomes" id="UP000014500">
    <property type="component" value="Unassembled WGS sequence"/>
</dbReference>
<dbReference type="Gene3D" id="2.60.210.10">
    <property type="entry name" value="Apoptosis, Tumor Necrosis Factor Receptor Associated Protein 2, Chain A"/>
    <property type="match status" value="1"/>
</dbReference>
<sequence>MSKITITCLKCACQARIAERQFCGDICCEQCGQLVFQPVLEKADNDLHSELCSYCNTRIDPDKIKSHNDSCDMYPITCNSCNRKFIRRTINMHAQECFRNVCWCKFYPIGCQFQGSPAEVENHESGNFHAELVIKLFLNLQTEQLNSASMMARSSFELMSLKDDNARGKSSAGVERNECCSQMKAEQDKLEETVKRQEIEINSCKEQIIDFQVKQTKLMAQNTQLEYNYGSVKELLDQQSKEIEKLKKSLEFQVEYSNKKLEKDSDVLRLKQNEFELNYANFKEMLTKQQTEQFDNVENYEKTLNTVITANNQLTKSVAEDKKMLSDKIDALSEKQMGFEDEYARDKDKMDKTCDELRKKLDDSNKHSSFSHIWRIDKFAQRQADAKSGRKRYVLSDPFYISELGYKMQLGLWPTGWNDEEGTHLSIDLIVMEGENDAILKWPVKYTGQISILDQVNRKQHHSAIIDSHVDQWNYAVQESKFIGLDQLKPFYLVDDTIIIKLELQIPN</sequence>
<keyword evidence="4" id="KW-0677">Repeat</keyword>
<evidence type="ECO:0000256" key="1">
    <source>
        <dbReference type="ARBA" id="ARBA00004496"/>
    </source>
</evidence>
<reference evidence="11" key="2">
    <citation type="submission" date="2015-02" db="UniProtKB">
        <authorList>
            <consortium name="EnsemblMetazoa"/>
        </authorList>
    </citation>
    <scope>IDENTIFICATION</scope>
</reference>
<evidence type="ECO:0000256" key="2">
    <source>
        <dbReference type="ARBA" id="ARBA00022490"/>
    </source>
</evidence>
<comment type="subcellular location">
    <subcellularLocation>
        <location evidence="1">Cytoplasm</location>
    </subcellularLocation>
</comment>
<dbReference type="OMA" id="VENHESG"/>
<evidence type="ECO:0000259" key="9">
    <source>
        <dbReference type="PROSITE" id="PS50144"/>
    </source>
</evidence>
<dbReference type="STRING" id="126957.T1IQ29"/>
<dbReference type="InterPro" id="IPR002083">
    <property type="entry name" value="MATH/TRAF_dom"/>
</dbReference>
<evidence type="ECO:0000256" key="4">
    <source>
        <dbReference type="ARBA" id="ARBA00022737"/>
    </source>
</evidence>
<feature type="zinc finger region" description="TRAF-type" evidence="7">
    <location>
        <begin position="66"/>
        <end position="114"/>
    </location>
</feature>
<dbReference type="GO" id="GO:0008270">
    <property type="term" value="F:zinc ion binding"/>
    <property type="evidence" value="ECO:0007669"/>
    <property type="project" value="UniProtKB-KW"/>
</dbReference>
<evidence type="ECO:0000256" key="5">
    <source>
        <dbReference type="ARBA" id="ARBA00022771"/>
    </source>
</evidence>
<dbReference type="Pfam" id="PF22486">
    <property type="entry name" value="MATH_2"/>
    <property type="match status" value="1"/>
</dbReference>
<evidence type="ECO:0000256" key="8">
    <source>
        <dbReference type="SAM" id="Coils"/>
    </source>
</evidence>
<evidence type="ECO:0000313" key="12">
    <source>
        <dbReference type="Proteomes" id="UP000014500"/>
    </source>
</evidence>
<dbReference type="InterPro" id="IPR008974">
    <property type="entry name" value="TRAF-like"/>
</dbReference>
<feature type="coiled-coil region" evidence="8">
    <location>
        <begin position="340"/>
        <end position="367"/>
    </location>
</feature>
<dbReference type="Pfam" id="PF02176">
    <property type="entry name" value="zf-TRAF"/>
    <property type="match status" value="1"/>
</dbReference>
<keyword evidence="12" id="KW-1185">Reference proteome</keyword>
<dbReference type="SUPFAM" id="SSF49599">
    <property type="entry name" value="TRAF domain-like"/>
    <property type="match status" value="2"/>
</dbReference>
<dbReference type="InterPro" id="IPR013083">
    <property type="entry name" value="Znf_RING/FYVE/PHD"/>
</dbReference>
<evidence type="ECO:0000256" key="6">
    <source>
        <dbReference type="ARBA" id="ARBA00022833"/>
    </source>
</evidence>
<accession>T1IQ29</accession>
<feature type="coiled-coil region" evidence="8">
    <location>
        <begin position="180"/>
        <end position="249"/>
    </location>
</feature>
<proteinExistence type="predicted"/>
<organism evidence="11 12">
    <name type="scientific">Strigamia maritima</name>
    <name type="common">European centipede</name>
    <name type="synonym">Geophilus maritimus</name>
    <dbReference type="NCBI Taxonomy" id="126957"/>
    <lineage>
        <taxon>Eukaryota</taxon>
        <taxon>Metazoa</taxon>
        <taxon>Ecdysozoa</taxon>
        <taxon>Arthropoda</taxon>
        <taxon>Myriapoda</taxon>
        <taxon>Chilopoda</taxon>
        <taxon>Pleurostigmophora</taxon>
        <taxon>Geophilomorpha</taxon>
        <taxon>Linotaeniidae</taxon>
        <taxon>Strigamia</taxon>
    </lineage>
</organism>
<feature type="domain" description="TRAF-type" evidence="10">
    <location>
        <begin position="66"/>
        <end position="114"/>
    </location>
</feature>